<accession>A0A5J6N1V1</accession>
<dbReference type="SUPFAM" id="SSF56112">
    <property type="entry name" value="Protein kinase-like (PK-like)"/>
    <property type="match status" value="1"/>
</dbReference>
<evidence type="ECO:0000313" key="1">
    <source>
        <dbReference type="EMBL" id="QEX20906.1"/>
    </source>
</evidence>
<name>A0A5J6N1V1_9PROT</name>
<dbReference type="Gene3D" id="3.90.1200.10">
    <property type="match status" value="1"/>
</dbReference>
<keyword evidence="1" id="KW-0418">Kinase</keyword>
<reference evidence="1 2" key="1">
    <citation type="submission" date="2019-08" db="EMBL/GenBank/DDBJ databases">
        <title>Hyperibacter terrae gen. nov., sp. nov. and Hyperibacter viscosus sp. nov., two new members in the family Rhodospirillaceae isolated from the rhizosphere of Hypericum perforatum.</title>
        <authorList>
            <person name="Noviana Z."/>
        </authorList>
    </citation>
    <scope>NUCLEOTIDE SEQUENCE [LARGE SCALE GENOMIC DNA]</scope>
    <source>
        <strain evidence="1 2">R5959</strain>
    </source>
</reference>
<dbReference type="Pfam" id="PF04655">
    <property type="entry name" value="APH_6_hur"/>
    <property type="match status" value="1"/>
</dbReference>
<dbReference type="Proteomes" id="UP000325797">
    <property type="component" value="Chromosome"/>
</dbReference>
<dbReference type="GO" id="GO:0016301">
    <property type="term" value="F:kinase activity"/>
    <property type="evidence" value="ECO:0007669"/>
    <property type="project" value="UniProtKB-KW"/>
</dbReference>
<organism evidence="1 2">
    <name type="scientific">Hypericibacter adhaerens</name>
    <dbReference type="NCBI Taxonomy" id="2602016"/>
    <lineage>
        <taxon>Bacteria</taxon>
        <taxon>Pseudomonadati</taxon>
        <taxon>Pseudomonadota</taxon>
        <taxon>Alphaproteobacteria</taxon>
        <taxon>Rhodospirillales</taxon>
        <taxon>Dongiaceae</taxon>
        <taxon>Hypericibacter</taxon>
    </lineage>
</organism>
<protein>
    <submittedName>
        <fullName evidence="1">3'-kinase</fullName>
    </submittedName>
</protein>
<dbReference type="GO" id="GO:0016773">
    <property type="term" value="F:phosphotransferase activity, alcohol group as acceptor"/>
    <property type="evidence" value="ECO:0007669"/>
    <property type="project" value="InterPro"/>
</dbReference>
<keyword evidence="2" id="KW-1185">Reference proteome</keyword>
<proteinExistence type="predicted"/>
<dbReference type="KEGG" id="hadh:FRZ61_08260"/>
<dbReference type="AlphaFoldDB" id="A0A5J6N1V1"/>
<dbReference type="InterPro" id="IPR006748">
    <property type="entry name" value="NH2Glyco/OHUrea_AB-resist_kin"/>
</dbReference>
<keyword evidence="1" id="KW-0808">Transferase</keyword>
<dbReference type="GO" id="GO:0019748">
    <property type="term" value="P:secondary metabolic process"/>
    <property type="evidence" value="ECO:0007669"/>
    <property type="project" value="InterPro"/>
</dbReference>
<dbReference type="EMBL" id="CP042582">
    <property type="protein sequence ID" value="QEX20906.1"/>
    <property type="molecule type" value="Genomic_DNA"/>
</dbReference>
<evidence type="ECO:0000313" key="2">
    <source>
        <dbReference type="Proteomes" id="UP000325797"/>
    </source>
</evidence>
<gene>
    <name evidence="1" type="ORF">FRZ61_08260</name>
</gene>
<sequence>MTPSSRLLPVRRDGGPAILKIALEAEERWGAELMRWWAGDGAATVLAHEGDALLLERALGPGSLVEMAHGGRDDEATRIIARVAARLHAPRASPPPSLLPLTQWFAALDPVAASQGGLLAEAAAVARELLRNPRETSVLHGDLHHGNVLDFGERGWLAIDPKRLSGERGFDFANILRNPDFALATAPGRLARQATVAAEAAGLERRRLLQWVLAFAGLSAAWHIGDGEAPDPDLAVAEIAAAALAKG</sequence>
<dbReference type="InterPro" id="IPR011009">
    <property type="entry name" value="Kinase-like_dom_sf"/>
</dbReference>